<reference evidence="1" key="1">
    <citation type="submission" date="2022-03" db="EMBL/GenBank/DDBJ databases">
        <authorList>
            <person name="Martin H S."/>
        </authorList>
    </citation>
    <scope>NUCLEOTIDE SEQUENCE</scope>
</reference>
<evidence type="ECO:0000313" key="1">
    <source>
        <dbReference type="EMBL" id="CAH2040748.1"/>
    </source>
</evidence>
<keyword evidence="2" id="KW-1185">Reference proteome</keyword>
<accession>A0ABN8HT08</accession>
<dbReference type="EMBL" id="OW152824">
    <property type="protein sequence ID" value="CAH2040748.1"/>
    <property type="molecule type" value="Genomic_DNA"/>
</dbReference>
<name>A0ABN8HT08_9NEOP</name>
<gene>
    <name evidence="1" type="ORF">IPOD504_LOCUS2782</name>
</gene>
<organism evidence="1 2">
    <name type="scientific">Iphiclides podalirius</name>
    <name type="common">scarce swallowtail</name>
    <dbReference type="NCBI Taxonomy" id="110791"/>
    <lineage>
        <taxon>Eukaryota</taxon>
        <taxon>Metazoa</taxon>
        <taxon>Ecdysozoa</taxon>
        <taxon>Arthropoda</taxon>
        <taxon>Hexapoda</taxon>
        <taxon>Insecta</taxon>
        <taxon>Pterygota</taxon>
        <taxon>Neoptera</taxon>
        <taxon>Endopterygota</taxon>
        <taxon>Lepidoptera</taxon>
        <taxon>Glossata</taxon>
        <taxon>Ditrysia</taxon>
        <taxon>Papilionoidea</taxon>
        <taxon>Papilionidae</taxon>
        <taxon>Papilioninae</taxon>
        <taxon>Iphiclides</taxon>
    </lineage>
</organism>
<protein>
    <submittedName>
        <fullName evidence="1">Uncharacterized protein</fullName>
    </submittedName>
</protein>
<sequence length="177" mass="20871">MRTSRYDGGDLHKKSRNYGESSHYIDWWLRRPTQHVALFVWDIGHLLKAGIKETIYKTRRRNDYWKEPHSDVNARTSLNGIQHYLADYEYAARARSVSRRGRQWETKKAYTTVRGRVSSEYNGSLSERYVRANATRMERTNRSFVSCRYPHVVHGQVECYIICGDASHVDRRIASQL</sequence>
<feature type="non-terminal residue" evidence="1">
    <location>
        <position position="1"/>
    </location>
</feature>
<dbReference type="Proteomes" id="UP000837857">
    <property type="component" value="Chromosome 12"/>
</dbReference>
<proteinExistence type="predicted"/>
<evidence type="ECO:0000313" key="2">
    <source>
        <dbReference type="Proteomes" id="UP000837857"/>
    </source>
</evidence>